<dbReference type="Proteomes" id="UP000824078">
    <property type="component" value="Unassembled WGS sequence"/>
</dbReference>
<proteinExistence type="predicted"/>
<dbReference type="GO" id="GO:0045820">
    <property type="term" value="P:negative regulation of glycolytic process"/>
    <property type="evidence" value="ECO:0007669"/>
    <property type="project" value="TreeGrafter"/>
</dbReference>
<evidence type="ECO:0000313" key="4">
    <source>
        <dbReference type="EMBL" id="HIU23566.1"/>
    </source>
</evidence>
<feature type="binding site" evidence="3">
    <location>
        <begin position="9"/>
        <end position="16"/>
    </location>
    <ligand>
        <name>substrate</name>
    </ligand>
</feature>
<dbReference type="InterPro" id="IPR029033">
    <property type="entry name" value="His_PPase_superfam"/>
</dbReference>
<dbReference type="CDD" id="cd07067">
    <property type="entry name" value="HP_PGM_like"/>
    <property type="match status" value="1"/>
</dbReference>
<keyword evidence="1" id="KW-0378">Hydrolase</keyword>
<accession>A0A9D1HVL7</accession>
<dbReference type="GO" id="GO:0043456">
    <property type="term" value="P:regulation of pentose-phosphate shunt"/>
    <property type="evidence" value="ECO:0007669"/>
    <property type="project" value="TreeGrafter"/>
</dbReference>
<name>A0A9D1HVL7_9ACTN</name>
<dbReference type="EMBL" id="DVMQ01000005">
    <property type="protein sequence ID" value="HIU23566.1"/>
    <property type="molecule type" value="Genomic_DNA"/>
</dbReference>
<dbReference type="Pfam" id="PF00300">
    <property type="entry name" value="His_Phos_1"/>
    <property type="match status" value="1"/>
</dbReference>
<evidence type="ECO:0000256" key="2">
    <source>
        <dbReference type="PIRSR" id="PIRSR613078-1"/>
    </source>
</evidence>
<dbReference type="Gene3D" id="3.40.50.1240">
    <property type="entry name" value="Phosphoglycerate mutase-like"/>
    <property type="match status" value="1"/>
</dbReference>
<dbReference type="GO" id="GO:0005829">
    <property type="term" value="C:cytosol"/>
    <property type="evidence" value="ECO:0007669"/>
    <property type="project" value="TreeGrafter"/>
</dbReference>
<protein>
    <submittedName>
        <fullName evidence="4">Histidine phosphatase family protein</fullName>
    </submittedName>
</protein>
<evidence type="ECO:0000313" key="5">
    <source>
        <dbReference type="Proteomes" id="UP000824078"/>
    </source>
</evidence>
<feature type="binding site" evidence="3">
    <location>
        <position position="61"/>
    </location>
    <ligand>
        <name>substrate</name>
    </ligand>
</feature>
<evidence type="ECO:0000256" key="1">
    <source>
        <dbReference type="ARBA" id="ARBA00022801"/>
    </source>
</evidence>
<dbReference type="SUPFAM" id="SSF53254">
    <property type="entry name" value="Phosphoglycerate mutase-like"/>
    <property type="match status" value="1"/>
</dbReference>
<dbReference type="InterPro" id="IPR051695">
    <property type="entry name" value="Phosphoglycerate_Mutase"/>
</dbReference>
<dbReference type="PANTHER" id="PTHR46517">
    <property type="entry name" value="FRUCTOSE-2,6-BISPHOSPHATASE TIGAR"/>
    <property type="match status" value="1"/>
</dbReference>
<sequence length="211" mass="24042">MARTLYLMRHGTTVFNERQKIQGWCDSRLAAFGRAQCERMGDYFAEHGISFDHAYCSTAGRTAQTLELVTRNQMPYERLDGLLEYHFGILEGESCTICANVTEPFGDFLVTFGGESTDQVRERMVSTLTDIMERPDHETVLAVSHGSSGLTFYDVWRERSKFDLAPGVLPPRASAIRYSYENGVFTPEELIALDDGPIEHLRERPRTVWLF</sequence>
<comment type="caution">
    <text evidence="4">The sequence shown here is derived from an EMBL/GenBank/DDBJ whole genome shotgun (WGS) entry which is preliminary data.</text>
</comment>
<dbReference type="PANTHER" id="PTHR46517:SF1">
    <property type="entry name" value="FRUCTOSE-2,6-BISPHOSPHATASE TIGAR"/>
    <property type="match status" value="1"/>
</dbReference>
<dbReference type="InterPro" id="IPR013078">
    <property type="entry name" value="His_Pase_superF_clade-1"/>
</dbReference>
<feature type="active site" description="Proton donor/acceptor" evidence="2">
    <location>
        <position position="84"/>
    </location>
</feature>
<dbReference type="GO" id="GO:0004331">
    <property type="term" value="F:fructose-2,6-bisphosphate 2-phosphatase activity"/>
    <property type="evidence" value="ECO:0007669"/>
    <property type="project" value="TreeGrafter"/>
</dbReference>
<reference evidence="4" key="1">
    <citation type="submission" date="2020-10" db="EMBL/GenBank/DDBJ databases">
        <authorList>
            <person name="Gilroy R."/>
        </authorList>
    </citation>
    <scope>NUCLEOTIDE SEQUENCE</scope>
    <source>
        <strain evidence="4">ChiHjej12B11-29160</strain>
    </source>
</reference>
<dbReference type="SMART" id="SM00855">
    <property type="entry name" value="PGAM"/>
    <property type="match status" value="1"/>
</dbReference>
<feature type="active site" description="Tele-phosphohistidine intermediate" evidence="2">
    <location>
        <position position="10"/>
    </location>
</feature>
<gene>
    <name evidence="4" type="ORF">IAD17_01390</name>
</gene>
<reference evidence="4" key="2">
    <citation type="journal article" date="2021" name="PeerJ">
        <title>Extensive microbial diversity within the chicken gut microbiome revealed by metagenomics and culture.</title>
        <authorList>
            <person name="Gilroy R."/>
            <person name="Ravi A."/>
            <person name="Getino M."/>
            <person name="Pursley I."/>
            <person name="Horton D.L."/>
            <person name="Alikhan N.F."/>
            <person name="Baker D."/>
            <person name="Gharbi K."/>
            <person name="Hall N."/>
            <person name="Watson M."/>
            <person name="Adriaenssens E.M."/>
            <person name="Foster-Nyarko E."/>
            <person name="Jarju S."/>
            <person name="Secka A."/>
            <person name="Antonio M."/>
            <person name="Oren A."/>
            <person name="Chaudhuri R.R."/>
            <person name="La Ragione R."/>
            <person name="Hildebrand F."/>
            <person name="Pallen M.J."/>
        </authorList>
    </citation>
    <scope>NUCLEOTIDE SEQUENCE</scope>
    <source>
        <strain evidence="4">ChiHjej12B11-29160</strain>
    </source>
</reference>
<dbReference type="AlphaFoldDB" id="A0A9D1HVL7"/>
<organism evidence="4 5">
    <name type="scientific">Candidatus Coprovicinus avistercoris</name>
    <dbReference type="NCBI Taxonomy" id="2840754"/>
    <lineage>
        <taxon>Bacteria</taxon>
        <taxon>Bacillati</taxon>
        <taxon>Actinomycetota</taxon>
        <taxon>Coriobacteriia</taxon>
        <taxon>Coriobacteriales</taxon>
        <taxon>Coriobacteriaceae</taxon>
        <taxon>Coriobacteriaceae incertae sedis</taxon>
        <taxon>Candidatus Coprovicinus</taxon>
    </lineage>
</organism>
<evidence type="ECO:0000256" key="3">
    <source>
        <dbReference type="PIRSR" id="PIRSR613078-2"/>
    </source>
</evidence>